<keyword evidence="2" id="KW-1185">Reference proteome</keyword>
<name>A0A3M7RQS4_BRAPC</name>
<accession>A0A3M7RQS4</accession>
<evidence type="ECO:0000313" key="2">
    <source>
        <dbReference type="Proteomes" id="UP000276133"/>
    </source>
</evidence>
<evidence type="ECO:0000313" key="1">
    <source>
        <dbReference type="EMBL" id="RNA25697.1"/>
    </source>
</evidence>
<dbReference type="EMBL" id="REGN01002884">
    <property type="protein sequence ID" value="RNA25697.1"/>
    <property type="molecule type" value="Genomic_DNA"/>
</dbReference>
<comment type="caution">
    <text evidence="1">The sequence shown here is derived from an EMBL/GenBank/DDBJ whole genome shotgun (WGS) entry which is preliminary data.</text>
</comment>
<dbReference type="AlphaFoldDB" id="A0A3M7RQS4"/>
<gene>
    <name evidence="1" type="ORF">BpHYR1_020039</name>
</gene>
<proteinExistence type="predicted"/>
<organism evidence="1 2">
    <name type="scientific">Brachionus plicatilis</name>
    <name type="common">Marine rotifer</name>
    <name type="synonym">Brachionus muelleri</name>
    <dbReference type="NCBI Taxonomy" id="10195"/>
    <lineage>
        <taxon>Eukaryota</taxon>
        <taxon>Metazoa</taxon>
        <taxon>Spiralia</taxon>
        <taxon>Gnathifera</taxon>
        <taxon>Rotifera</taxon>
        <taxon>Eurotatoria</taxon>
        <taxon>Monogononta</taxon>
        <taxon>Pseudotrocha</taxon>
        <taxon>Ploima</taxon>
        <taxon>Brachionidae</taxon>
        <taxon>Brachionus</taxon>
    </lineage>
</organism>
<sequence>MHYNSDLAAMKEHEMAAKRANTDLDLDDFKFTKRASKKDAFNYCKSMGLGRLAARFGLSAEKYAQNLHLD</sequence>
<dbReference type="Proteomes" id="UP000276133">
    <property type="component" value="Unassembled WGS sequence"/>
</dbReference>
<protein>
    <submittedName>
        <fullName evidence="1">Uncharacterized protein</fullName>
    </submittedName>
</protein>
<reference evidence="1 2" key="1">
    <citation type="journal article" date="2018" name="Sci. Rep.">
        <title>Genomic signatures of local adaptation to the degree of environmental predictability in rotifers.</title>
        <authorList>
            <person name="Franch-Gras L."/>
            <person name="Hahn C."/>
            <person name="Garcia-Roger E.M."/>
            <person name="Carmona M.J."/>
            <person name="Serra M."/>
            <person name="Gomez A."/>
        </authorList>
    </citation>
    <scope>NUCLEOTIDE SEQUENCE [LARGE SCALE GENOMIC DNA]</scope>
    <source>
        <strain evidence="1">HYR1</strain>
    </source>
</reference>